<gene>
    <name evidence="1" type="ORF">Taro_023718</name>
</gene>
<accession>A0A843VBM8</accession>
<sequence length="203" mass="22954">MKKIWRVKDQNLQKVVIDDEPAAISVELHENSAANLHNKESAINNGGDTCLLPGGPKPFRFFNMWTQHTDFISVVQAAWSLDVQGTPLFVLYQKLRTVKKALKIWNRDVFGKIHQWVDCAATILHDAQHKLATDPMNCGYAESEKQARENYLHSLCMETSYAQQGHGSTSAQEEALEFIEPSCSEEKKFAVFDGEDVKDLQES</sequence>
<dbReference type="AlphaFoldDB" id="A0A843VBM8"/>
<organism evidence="1 2">
    <name type="scientific">Colocasia esculenta</name>
    <name type="common">Wild taro</name>
    <name type="synonym">Arum esculentum</name>
    <dbReference type="NCBI Taxonomy" id="4460"/>
    <lineage>
        <taxon>Eukaryota</taxon>
        <taxon>Viridiplantae</taxon>
        <taxon>Streptophyta</taxon>
        <taxon>Embryophyta</taxon>
        <taxon>Tracheophyta</taxon>
        <taxon>Spermatophyta</taxon>
        <taxon>Magnoliopsida</taxon>
        <taxon>Liliopsida</taxon>
        <taxon>Araceae</taxon>
        <taxon>Aroideae</taxon>
        <taxon>Colocasieae</taxon>
        <taxon>Colocasia</taxon>
    </lineage>
</organism>
<dbReference type="OrthoDB" id="685803at2759"/>
<evidence type="ECO:0000313" key="1">
    <source>
        <dbReference type="EMBL" id="MQL91120.1"/>
    </source>
</evidence>
<dbReference type="Proteomes" id="UP000652761">
    <property type="component" value="Unassembled WGS sequence"/>
</dbReference>
<comment type="caution">
    <text evidence="1">The sequence shown here is derived from an EMBL/GenBank/DDBJ whole genome shotgun (WGS) entry which is preliminary data.</text>
</comment>
<proteinExistence type="predicted"/>
<keyword evidence="2" id="KW-1185">Reference proteome</keyword>
<reference evidence="1" key="1">
    <citation type="submission" date="2017-07" db="EMBL/GenBank/DDBJ databases">
        <title>Taro Niue Genome Assembly and Annotation.</title>
        <authorList>
            <person name="Atibalentja N."/>
            <person name="Keating K."/>
            <person name="Fields C.J."/>
        </authorList>
    </citation>
    <scope>NUCLEOTIDE SEQUENCE</scope>
    <source>
        <strain evidence="1">Niue_2</strain>
        <tissue evidence="1">Leaf</tissue>
    </source>
</reference>
<dbReference type="EMBL" id="NMUH01001305">
    <property type="protein sequence ID" value="MQL91120.1"/>
    <property type="molecule type" value="Genomic_DNA"/>
</dbReference>
<evidence type="ECO:0000313" key="2">
    <source>
        <dbReference type="Proteomes" id="UP000652761"/>
    </source>
</evidence>
<protein>
    <submittedName>
        <fullName evidence="1">Uncharacterized protein</fullName>
    </submittedName>
</protein>
<name>A0A843VBM8_COLES</name>